<gene>
    <name evidence="2" type="ORF">VSU01S_34770</name>
</gene>
<feature type="transmembrane region" description="Helical" evidence="1">
    <location>
        <begin position="12"/>
        <end position="38"/>
    </location>
</feature>
<feature type="transmembrane region" description="Helical" evidence="1">
    <location>
        <begin position="58"/>
        <end position="84"/>
    </location>
</feature>
<keyword evidence="1" id="KW-0812">Transmembrane</keyword>
<feature type="transmembrane region" description="Helical" evidence="1">
    <location>
        <begin position="96"/>
        <end position="116"/>
    </location>
</feature>
<evidence type="ECO:0000313" key="3">
    <source>
        <dbReference type="Proteomes" id="UP000321113"/>
    </source>
</evidence>
<proteinExistence type="predicted"/>
<reference evidence="2 3" key="1">
    <citation type="submission" date="2019-07" db="EMBL/GenBank/DDBJ databases">
        <title>Whole genome shotgun sequence of Vibrio superstes NBRC 103154.</title>
        <authorList>
            <person name="Hosoyama A."/>
            <person name="Uohara A."/>
            <person name="Ohji S."/>
            <person name="Ichikawa N."/>
        </authorList>
    </citation>
    <scope>NUCLEOTIDE SEQUENCE [LARGE SCALE GENOMIC DNA]</scope>
    <source>
        <strain evidence="2 3">NBRC 103154</strain>
    </source>
</reference>
<feature type="transmembrane region" description="Helical" evidence="1">
    <location>
        <begin position="122"/>
        <end position="142"/>
    </location>
</feature>
<evidence type="ECO:0000256" key="1">
    <source>
        <dbReference type="SAM" id="Phobius"/>
    </source>
</evidence>
<keyword evidence="1" id="KW-0472">Membrane</keyword>
<dbReference type="Proteomes" id="UP000321113">
    <property type="component" value="Unassembled WGS sequence"/>
</dbReference>
<dbReference type="RefSeq" id="WP_119008378.1">
    <property type="nucleotide sequence ID" value="NZ_BJXK01000019.1"/>
</dbReference>
<dbReference type="OrthoDB" id="9941466at2"/>
<dbReference type="EMBL" id="BJXK01000019">
    <property type="protein sequence ID" value="GEM81232.1"/>
    <property type="molecule type" value="Genomic_DNA"/>
</dbReference>
<dbReference type="AlphaFoldDB" id="A0A511QXH9"/>
<protein>
    <submittedName>
        <fullName evidence="2">Uncharacterized protein</fullName>
    </submittedName>
</protein>
<keyword evidence="3" id="KW-1185">Reference proteome</keyword>
<organism evidence="2 3">
    <name type="scientific">Vibrio superstes NBRC 103154</name>
    <dbReference type="NCBI Taxonomy" id="1219062"/>
    <lineage>
        <taxon>Bacteria</taxon>
        <taxon>Pseudomonadati</taxon>
        <taxon>Pseudomonadota</taxon>
        <taxon>Gammaproteobacteria</taxon>
        <taxon>Vibrionales</taxon>
        <taxon>Vibrionaceae</taxon>
        <taxon>Vibrio</taxon>
    </lineage>
</organism>
<name>A0A511QXH9_9VIBR</name>
<keyword evidence="1" id="KW-1133">Transmembrane helix</keyword>
<accession>A0A511QXH9</accession>
<sequence length="147" mass="15883">MSNTQSIPSQATLSISSLTMIATYASLYIAQIALFWTAFEKFSGAPEWLTEMLASSPFAPLTGFGWIMIGALELLVLAFVVLSLVKKEFLGHNNGLFLKAAISIGMVALATMAMGTSFANDFASKASFIYYLGAQVVMYLIADRQSQ</sequence>
<evidence type="ECO:0000313" key="2">
    <source>
        <dbReference type="EMBL" id="GEM81232.1"/>
    </source>
</evidence>
<comment type="caution">
    <text evidence="2">The sequence shown here is derived from an EMBL/GenBank/DDBJ whole genome shotgun (WGS) entry which is preliminary data.</text>
</comment>